<sequence length="91" mass="10236">MIIKCSNDELDIVQKIQANIFCKENTKKLLDMRSSNLVPLTRIDFESFDSHLINLSNGIYALGMTHMLCFTKTVSKVNSIINSLVTLEEAA</sequence>
<evidence type="ECO:0000313" key="2">
    <source>
        <dbReference type="Proteomes" id="UP000006931"/>
    </source>
</evidence>
<dbReference type="EMBL" id="CP001584">
    <property type="protein sequence ID" value="ADE29564.1"/>
    <property type="molecule type" value="Genomic_DNA"/>
</dbReference>
<evidence type="ECO:0000313" key="1">
    <source>
        <dbReference type="EMBL" id="ADE29564.1"/>
    </source>
</evidence>
<reference evidence="1 2" key="1">
    <citation type="journal article" date="2010" name="Genome Res.">
        <title>Genomic, proteomic, and transcriptomic analysis of virulent and avirulent Rickettsia prowazekii reveals its adaptive mutation capabilities.</title>
        <authorList>
            <person name="Bechah Y."/>
            <person name="El Karkouri K."/>
            <person name="Mediannikov O."/>
            <person name="Leroy Q."/>
            <person name="Pelletier N."/>
            <person name="Robert C."/>
            <person name="Medigue C."/>
            <person name="Mege J.L."/>
            <person name="Raoult D."/>
        </authorList>
    </citation>
    <scope>NUCLEOTIDE SEQUENCE [LARGE SCALE GENOMIC DNA]</scope>
    <source>
        <strain evidence="1 2">Rp22</strain>
    </source>
</reference>
<accession>D5AVX5</accession>
<dbReference type="RefSeq" id="WP_010886199.1">
    <property type="nucleotide sequence ID" value="NC_017560.1"/>
</dbReference>
<dbReference type="KEGG" id="rpq:rpr22_CDS050"/>
<dbReference type="AlphaFoldDB" id="D5AVX5"/>
<dbReference type="PATRIC" id="fig|449216.3.peg.51"/>
<proteinExistence type="predicted"/>
<organism evidence="1 2">
    <name type="scientific">Rickettsia prowazekii (strain Rp22)</name>
    <dbReference type="NCBI Taxonomy" id="449216"/>
    <lineage>
        <taxon>Bacteria</taxon>
        <taxon>Pseudomonadati</taxon>
        <taxon>Pseudomonadota</taxon>
        <taxon>Alphaproteobacteria</taxon>
        <taxon>Rickettsiales</taxon>
        <taxon>Rickettsiaceae</taxon>
        <taxon>Rickettsieae</taxon>
        <taxon>Rickettsia</taxon>
        <taxon>typhus group</taxon>
    </lineage>
</organism>
<dbReference type="Proteomes" id="UP000006931">
    <property type="component" value="Chromosome"/>
</dbReference>
<dbReference type="GeneID" id="57569180"/>
<dbReference type="HOGENOM" id="CLU_2603790_0_0_5"/>
<name>D5AVX5_RICPP</name>
<gene>
    <name evidence="1" type="ordered locus">rpr22_CDS050</name>
</gene>
<protein>
    <submittedName>
        <fullName evidence="1">Uncharacterized protein</fullName>
    </submittedName>
</protein>